<dbReference type="InterPro" id="IPR001138">
    <property type="entry name" value="Zn2Cys6_DnaBD"/>
</dbReference>
<dbReference type="InterPro" id="IPR050613">
    <property type="entry name" value="Sec_Metabolite_Reg"/>
</dbReference>
<evidence type="ECO:0000313" key="6">
    <source>
        <dbReference type="Proteomes" id="UP000005627"/>
    </source>
</evidence>
<dbReference type="CDD" id="cd00067">
    <property type="entry name" value="GAL4"/>
    <property type="match status" value="1"/>
</dbReference>
<dbReference type="CDD" id="cd12148">
    <property type="entry name" value="fungal_TF_MHR"/>
    <property type="match status" value="1"/>
</dbReference>
<dbReference type="SMART" id="SM00066">
    <property type="entry name" value="GAL4"/>
    <property type="match status" value="1"/>
</dbReference>
<protein>
    <recommendedName>
        <fullName evidence="4">Zn(2)-C6 fungal-type domain-containing protein</fullName>
    </recommendedName>
</protein>
<keyword evidence="2" id="KW-0539">Nucleus</keyword>
<dbReference type="GeneID" id="11501495"/>
<dbReference type="InterPro" id="IPR036864">
    <property type="entry name" value="Zn2-C6_fun-type_DNA-bd_sf"/>
</dbReference>
<reference evidence="5 6" key="1">
    <citation type="journal article" date="2011" name="Proc. Natl. Acad. Sci. U.S.A.">
        <title>Evolutionary erosion of yeast sex chromosomes by mating-type switching accidents.</title>
        <authorList>
            <person name="Gordon J.L."/>
            <person name="Armisen D."/>
            <person name="Proux-Wera E."/>
            <person name="Oheigeartaigh S.S."/>
            <person name="Byrne K.P."/>
            <person name="Wolfe K.H."/>
        </authorList>
    </citation>
    <scope>NUCLEOTIDE SEQUENCE [LARGE SCALE GENOMIC DNA]</scope>
    <source>
        <strain evidence="6">ATCC 10662 / CBS 1146 / NBRC 0425 / NCYC 2629 / NRRL Y-866</strain>
    </source>
</reference>
<evidence type="ECO:0000256" key="2">
    <source>
        <dbReference type="ARBA" id="ARBA00023242"/>
    </source>
</evidence>
<dbReference type="RefSeq" id="XP_003682246.1">
    <property type="nucleotide sequence ID" value="XM_003682198.1"/>
</dbReference>
<organism evidence="5 6">
    <name type="scientific">Torulaspora delbrueckii</name>
    <name type="common">Yeast</name>
    <name type="synonym">Candida colliculosa</name>
    <dbReference type="NCBI Taxonomy" id="4950"/>
    <lineage>
        <taxon>Eukaryota</taxon>
        <taxon>Fungi</taxon>
        <taxon>Dikarya</taxon>
        <taxon>Ascomycota</taxon>
        <taxon>Saccharomycotina</taxon>
        <taxon>Saccharomycetes</taxon>
        <taxon>Saccharomycetales</taxon>
        <taxon>Saccharomycetaceae</taxon>
        <taxon>Torulaspora</taxon>
    </lineage>
</organism>
<feature type="domain" description="Zn(2)-C6 fungal-type" evidence="4">
    <location>
        <begin position="15"/>
        <end position="46"/>
    </location>
</feature>
<dbReference type="STRING" id="1076872.G8ZWP1"/>
<dbReference type="EMBL" id="HE616747">
    <property type="protein sequence ID" value="CCE93035.1"/>
    <property type="molecule type" value="Genomic_DNA"/>
</dbReference>
<dbReference type="PROSITE" id="PS50048">
    <property type="entry name" value="ZN2_CY6_FUNGAL_2"/>
    <property type="match status" value="1"/>
</dbReference>
<dbReference type="AlphaFoldDB" id="G8ZWP1"/>
<feature type="coiled-coil region" evidence="3">
    <location>
        <begin position="356"/>
        <end position="383"/>
    </location>
</feature>
<dbReference type="InParanoid" id="G8ZWP1"/>
<dbReference type="KEGG" id="tdl:TDEL_0F02240"/>
<keyword evidence="3" id="KW-0175">Coiled coil</keyword>
<keyword evidence="6" id="KW-1185">Reference proteome</keyword>
<dbReference type="GO" id="GO:0000981">
    <property type="term" value="F:DNA-binding transcription factor activity, RNA polymerase II-specific"/>
    <property type="evidence" value="ECO:0007669"/>
    <property type="project" value="InterPro"/>
</dbReference>
<dbReference type="PANTHER" id="PTHR31001">
    <property type="entry name" value="UNCHARACTERIZED TRANSCRIPTIONAL REGULATORY PROTEIN"/>
    <property type="match status" value="1"/>
</dbReference>
<accession>G8ZWP1</accession>
<dbReference type="PANTHER" id="PTHR31001:SF90">
    <property type="entry name" value="CENTROMERE DNA-BINDING PROTEIN COMPLEX CBF3 SUBUNIT B"/>
    <property type="match status" value="1"/>
</dbReference>
<dbReference type="Gene3D" id="4.10.240.10">
    <property type="entry name" value="Zn(2)-C6 fungal-type DNA-binding domain"/>
    <property type="match status" value="1"/>
</dbReference>
<dbReference type="GO" id="GO:0008270">
    <property type="term" value="F:zinc ion binding"/>
    <property type="evidence" value="ECO:0007669"/>
    <property type="project" value="InterPro"/>
</dbReference>
<dbReference type="SUPFAM" id="SSF57701">
    <property type="entry name" value="Zn2/Cys6 DNA-binding domain"/>
    <property type="match status" value="1"/>
</dbReference>
<sequence length="646" mass="73518">MAEQKVITRNRPIKSCQYCYNHKLKCDKAQPCSACISCKTTDQCIYGFAKKSSKFSSGTITAKDKPINKKPFRMTTQRIKKVGKGSAVYKSKFSYPFFSSSINDKILSAGQFDKSEFADVSARNELHKFDRSASPARSLEEGLALLPSSKEAALSHVETYFERINPILPLFSQERVINAFTDVYHSLHVREAVDVINLLVIMAIFFCSSYAEVASGVIPDLLLCNNYYRTIRLLLDILEFPFRPHLEPLQAFTAVHFVIDPNMVDASAYAPMLVRMGQELGLHKGLTTDTIESKLMWNMLLYIEGSSSVVRGFPFLASASVMNEVPLPELEADIDCGYPISFTTGRCKINHVFRDIMELTSRKNITLEELESAEAKIETLYKEICTINVSLLKNHPAYSAYYSSTLNVFLYRLHLRYYALSCLKSEEDKLLYKTSHVVSSEGPIDIMGILAVKQKLRKEVIQLSLLLLLHTYKRLVQKDIDKFAWYTRGSTVMQYLFVIIKDVFENPEQPLEISEFSAIFRQTIDDDMLEIIQGSPVLCKYVLVEGVLALMELKLVALWSNEDIYKLLLVKAVKDRVWQVNGKVLKDNEDTINSLKKCKLFAIVVEQLQNLKSINFEECLEGWESDDFSVNMDKILTSWAVNLPNL</sequence>
<dbReference type="HOGENOM" id="CLU_400121_0_0_1"/>
<evidence type="ECO:0000259" key="4">
    <source>
        <dbReference type="PROSITE" id="PS50048"/>
    </source>
</evidence>
<dbReference type="Proteomes" id="UP000005627">
    <property type="component" value="Chromosome 6"/>
</dbReference>
<dbReference type="eggNOG" id="ENOG502S5V9">
    <property type="taxonomic scope" value="Eukaryota"/>
</dbReference>
<evidence type="ECO:0000256" key="1">
    <source>
        <dbReference type="ARBA" id="ARBA00004123"/>
    </source>
</evidence>
<evidence type="ECO:0000313" key="5">
    <source>
        <dbReference type="EMBL" id="CCE93035.1"/>
    </source>
</evidence>
<proteinExistence type="predicted"/>
<comment type="subcellular location">
    <subcellularLocation>
        <location evidence="1">Nucleus</location>
    </subcellularLocation>
</comment>
<evidence type="ECO:0000256" key="3">
    <source>
        <dbReference type="SAM" id="Coils"/>
    </source>
</evidence>
<dbReference type="OrthoDB" id="5121955at2759"/>
<dbReference type="GO" id="GO:0005634">
    <property type="term" value="C:nucleus"/>
    <property type="evidence" value="ECO:0007669"/>
    <property type="project" value="UniProtKB-SubCell"/>
</dbReference>
<name>G8ZWP1_TORDE</name>
<gene>
    <name evidence="5" type="primary">TDEL0F02240</name>
    <name evidence="5" type="ORF">TDEL_0F02240</name>
</gene>